<sequence>MIRLWLIGILFLASNAFSQTLMTKVIELNYIQADKVIQLIKPLLQPGEKVSGSGQTLVVKVEPQTLTQIRDILHKVDVVPVTFNISIYQGDPNWLRSQQGNSVSYGTQPQYQQLRNQSVKVMSGESALIAMDQEVPIISSVGAGFFTGIDYQQHNIRNGLLVLPVLKGSQVKITLKRLREQANPAGGQQFDNQQWNTTLMVPLNKWVSLGSAEGSADTDSSATSYSAGRPFAQNSTLYIKVSVVHAVPSGAKNNNSDSDIGWH</sequence>
<organism evidence="1 2">
    <name type="scientific">Legionella fallonii LLAP-10</name>
    <dbReference type="NCBI Taxonomy" id="1212491"/>
    <lineage>
        <taxon>Bacteria</taxon>
        <taxon>Pseudomonadati</taxon>
        <taxon>Pseudomonadota</taxon>
        <taxon>Gammaproteobacteria</taxon>
        <taxon>Legionellales</taxon>
        <taxon>Legionellaceae</taxon>
        <taxon>Legionella</taxon>
    </lineage>
</organism>
<dbReference type="KEGG" id="lfa:LFA_3401"/>
<protein>
    <recommendedName>
        <fullName evidence="3">Type II/III secretion system protein</fullName>
    </recommendedName>
</protein>
<reference evidence="2" key="1">
    <citation type="submission" date="2014-09" db="EMBL/GenBank/DDBJ databases">
        <authorList>
            <person name="Gomez-Valero L."/>
        </authorList>
    </citation>
    <scope>NUCLEOTIDE SEQUENCE [LARGE SCALE GENOMIC DNA]</scope>
    <source>
        <strain evidence="2">ATCC700992</strain>
    </source>
</reference>
<keyword evidence="2" id="KW-1185">Reference proteome</keyword>
<proteinExistence type="predicted"/>
<dbReference type="EMBL" id="LN614827">
    <property type="protein sequence ID" value="CEG58734.1"/>
    <property type="molecule type" value="Genomic_DNA"/>
</dbReference>
<dbReference type="STRING" id="1212491.LFA_3401"/>
<evidence type="ECO:0008006" key="3">
    <source>
        <dbReference type="Google" id="ProtNLM"/>
    </source>
</evidence>
<name>A0A098G8C1_9GAMM</name>
<dbReference type="RefSeq" id="WP_045096986.1">
    <property type="nucleotide sequence ID" value="NZ_LN614827.1"/>
</dbReference>
<dbReference type="HOGENOM" id="CLU_1085565_0_0_6"/>
<dbReference type="InterPro" id="IPR038591">
    <property type="entry name" value="NolW-like_sf"/>
</dbReference>
<accession>A0A098G8C1</accession>
<evidence type="ECO:0000313" key="1">
    <source>
        <dbReference type="EMBL" id="CEG58734.1"/>
    </source>
</evidence>
<dbReference type="AlphaFoldDB" id="A0A098G8C1"/>
<gene>
    <name evidence="1" type="ORF">LFA_3401</name>
</gene>
<evidence type="ECO:0000313" key="2">
    <source>
        <dbReference type="Proteomes" id="UP000032430"/>
    </source>
</evidence>
<dbReference type="Proteomes" id="UP000032430">
    <property type="component" value="Chromosome I"/>
</dbReference>
<dbReference type="Gene3D" id="3.30.1370.120">
    <property type="match status" value="1"/>
</dbReference>
<dbReference type="OrthoDB" id="5644460at2"/>